<evidence type="ECO:0000256" key="1">
    <source>
        <dbReference type="SAM" id="MobiDB-lite"/>
    </source>
</evidence>
<feature type="region of interest" description="Disordered" evidence="1">
    <location>
        <begin position="1"/>
        <end position="30"/>
    </location>
</feature>
<comment type="caution">
    <text evidence="2">The sequence shown here is derived from an EMBL/GenBank/DDBJ whole genome shotgun (WGS) entry which is preliminary data.</text>
</comment>
<protein>
    <submittedName>
        <fullName evidence="2">Uncharacterized protein</fullName>
    </submittedName>
</protein>
<evidence type="ECO:0000313" key="2">
    <source>
        <dbReference type="EMBL" id="RUS90386.1"/>
    </source>
</evidence>
<dbReference type="AlphaFoldDB" id="A0A433U9D6"/>
<gene>
    <name evidence="2" type="ORF">EGW08_001881</name>
</gene>
<name>A0A433U9D6_ELYCH</name>
<reference evidence="2 3" key="1">
    <citation type="submission" date="2019-01" db="EMBL/GenBank/DDBJ databases">
        <title>A draft genome assembly of the solar-powered sea slug Elysia chlorotica.</title>
        <authorList>
            <person name="Cai H."/>
            <person name="Li Q."/>
            <person name="Fang X."/>
            <person name="Li J."/>
            <person name="Curtis N.E."/>
            <person name="Altenburger A."/>
            <person name="Shibata T."/>
            <person name="Feng M."/>
            <person name="Maeda T."/>
            <person name="Schwartz J.A."/>
            <person name="Shigenobu S."/>
            <person name="Lundholm N."/>
            <person name="Nishiyama T."/>
            <person name="Yang H."/>
            <person name="Hasebe M."/>
            <person name="Li S."/>
            <person name="Pierce S.K."/>
            <person name="Wang J."/>
        </authorList>
    </citation>
    <scope>NUCLEOTIDE SEQUENCE [LARGE SCALE GENOMIC DNA]</scope>
    <source>
        <strain evidence="2">EC2010</strain>
        <tissue evidence="2">Whole organism of an adult</tissue>
    </source>
</reference>
<dbReference type="EMBL" id="RQTK01000034">
    <property type="protein sequence ID" value="RUS90386.1"/>
    <property type="molecule type" value="Genomic_DNA"/>
</dbReference>
<organism evidence="2 3">
    <name type="scientific">Elysia chlorotica</name>
    <name type="common">Eastern emerald elysia</name>
    <name type="synonym">Sea slug</name>
    <dbReference type="NCBI Taxonomy" id="188477"/>
    <lineage>
        <taxon>Eukaryota</taxon>
        <taxon>Metazoa</taxon>
        <taxon>Spiralia</taxon>
        <taxon>Lophotrochozoa</taxon>
        <taxon>Mollusca</taxon>
        <taxon>Gastropoda</taxon>
        <taxon>Heterobranchia</taxon>
        <taxon>Euthyneura</taxon>
        <taxon>Panpulmonata</taxon>
        <taxon>Sacoglossa</taxon>
        <taxon>Placobranchoidea</taxon>
        <taxon>Plakobranchidae</taxon>
        <taxon>Elysia</taxon>
    </lineage>
</organism>
<dbReference type="Proteomes" id="UP000271974">
    <property type="component" value="Unassembled WGS sequence"/>
</dbReference>
<sequence length="187" mass="20480">MVEVRIPPDASEEEAESSKDIRDDVTSDSPEPLPVLAREYLSLFGNLLPSVAVARLSVLCASGVAADGDFPFARPTVTSMTSCGLDPDWSRSDWTSGTLLRRLVLDSLNLDRDSVPVPGSKMGRDIFLPCWGMCPTEDAPVPLLREFFRRSEDTELDGWLVLLDRSYSLGILSPGVDSPAPLRLRSE</sequence>
<proteinExistence type="predicted"/>
<keyword evidence="3" id="KW-1185">Reference proteome</keyword>
<accession>A0A433U9D6</accession>
<feature type="compositionally biased region" description="Basic and acidic residues" evidence="1">
    <location>
        <begin position="16"/>
        <end position="25"/>
    </location>
</feature>
<evidence type="ECO:0000313" key="3">
    <source>
        <dbReference type="Proteomes" id="UP000271974"/>
    </source>
</evidence>